<sequence>MEGAILRSRAKLIALVLPVVFTVGFVNSWNAGWGIVLFLLILPATALILLAGIGASLVWDAVSKDRWQLRVKRGGATLAIACLVVGSSWPVLALGASAGSLTRLAINTRTYRTIISELRRHPDQVERIERKFGVRLAVDRGPPLRVAFNPEGMLDNWSGIVFDPTGEMMKADGFDASGRFRAPDRITRLFGGDLVSCRRLWGDYYDCSFT</sequence>
<protein>
    <submittedName>
        <fullName evidence="2">Uncharacterized protein</fullName>
    </submittedName>
</protein>
<organism evidence="2 3">
    <name type="scientific">Sphingomonas yantingensis</name>
    <dbReference type="NCBI Taxonomy" id="1241761"/>
    <lineage>
        <taxon>Bacteria</taxon>
        <taxon>Pseudomonadati</taxon>
        <taxon>Pseudomonadota</taxon>
        <taxon>Alphaproteobacteria</taxon>
        <taxon>Sphingomonadales</taxon>
        <taxon>Sphingomonadaceae</taxon>
        <taxon>Sphingomonas</taxon>
    </lineage>
</organism>
<keyword evidence="3" id="KW-1185">Reference proteome</keyword>
<evidence type="ECO:0000313" key="2">
    <source>
        <dbReference type="EMBL" id="MBB5696925.1"/>
    </source>
</evidence>
<dbReference type="EMBL" id="JACIJJ010000001">
    <property type="protein sequence ID" value="MBB5696925.1"/>
    <property type="molecule type" value="Genomic_DNA"/>
</dbReference>
<name>A0A7W9AM16_9SPHN</name>
<reference evidence="2 3" key="1">
    <citation type="submission" date="2020-08" db="EMBL/GenBank/DDBJ databases">
        <title>Genomic Encyclopedia of Type Strains, Phase IV (KMG-IV): sequencing the most valuable type-strain genomes for metagenomic binning, comparative biology and taxonomic classification.</title>
        <authorList>
            <person name="Goeker M."/>
        </authorList>
    </citation>
    <scope>NUCLEOTIDE SEQUENCE [LARGE SCALE GENOMIC DNA]</scope>
    <source>
        <strain evidence="2 3">DSM 27244</strain>
    </source>
</reference>
<dbReference type="RefSeq" id="WP_184023461.1">
    <property type="nucleotide sequence ID" value="NZ_JACIJJ010000001.1"/>
</dbReference>
<keyword evidence="1" id="KW-1133">Transmembrane helix</keyword>
<accession>A0A7W9AM16</accession>
<keyword evidence="1" id="KW-0472">Membrane</keyword>
<evidence type="ECO:0000313" key="3">
    <source>
        <dbReference type="Proteomes" id="UP000557739"/>
    </source>
</evidence>
<feature type="transmembrane region" description="Helical" evidence="1">
    <location>
        <begin position="12"/>
        <end position="29"/>
    </location>
</feature>
<comment type="caution">
    <text evidence="2">The sequence shown here is derived from an EMBL/GenBank/DDBJ whole genome shotgun (WGS) entry which is preliminary data.</text>
</comment>
<proteinExistence type="predicted"/>
<gene>
    <name evidence="2" type="ORF">FHR19_000250</name>
</gene>
<evidence type="ECO:0000256" key="1">
    <source>
        <dbReference type="SAM" id="Phobius"/>
    </source>
</evidence>
<keyword evidence="1" id="KW-0812">Transmembrane</keyword>
<dbReference type="Proteomes" id="UP000557739">
    <property type="component" value="Unassembled WGS sequence"/>
</dbReference>
<dbReference type="AlphaFoldDB" id="A0A7W9AM16"/>
<feature type="transmembrane region" description="Helical" evidence="1">
    <location>
        <begin position="35"/>
        <end position="62"/>
    </location>
</feature>
<feature type="transmembrane region" description="Helical" evidence="1">
    <location>
        <begin position="74"/>
        <end position="96"/>
    </location>
</feature>